<dbReference type="Proteomes" id="UP000177165">
    <property type="component" value="Unassembled WGS sequence"/>
</dbReference>
<dbReference type="SUPFAM" id="SSF56281">
    <property type="entry name" value="Metallo-hydrolase/oxidoreductase"/>
    <property type="match status" value="1"/>
</dbReference>
<protein>
    <recommendedName>
        <fullName evidence="1">Metallo-beta-lactamase domain-containing protein</fullName>
    </recommendedName>
</protein>
<dbReference type="PANTHER" id="PTHR42663">
    <property type="entry name" value="HYDROLASE C777.06C-RELATED-RELATED"/>
    <property type="match status" value="1"/>
</dbReference>
<comment type="caution">
    <text evidence="2">The sequence shown here is derived from an EMBL/GenBank/DDBJ whole genome shotgun (WGS) entry which is preliminary data.</text>
</comment>
<proteinExistence type="predicted"/>
<dbReference type="InterPro" id="IPR001279">
    <property type="entry name" value="Metallo-B-lactamas"/>
</dbReference>
<sequence length="321" mass="36228">MEITFYGTRGSTPIARENSTIYGGNTTCVRIHSTCLPKGHWLVIDTGSGIVPLSWDFTKEKAKAVSILFSHYHHDHTQGFALSAFPYAQEIAVDLYGPYEHGFGPRDIFLTLMRPPFFPVHFGEIGSHINCHNIEFPNSTILLVHPIGGLKVLTRESFERLLEKGKQLPFQGTQKFDVSECMVMRMHRSNHPEQTISYRFEERPTGKVFVFVTDHENQDGIPQRFFQHLKGADLLVMDCQFTRARYDAVTCGWGHATPDYVVHVAQKVGAKSLGITHHDPPSDDDFINNNILIPARRHASSVSAAPLSIFACRDYMKIELS</sequence>
<evidence type="ECO:0000259" key="1">
    <source>
        <dbReference type="Pfam" id="PF12706"/>
    </source>
</evidence>
<evidence type="ECO:0000313" key="3">
    <source>
        <dbReference type="Proteomes" id="UP000177165"/>
    </source>
</evidence>
<evidence type="ECO:0000313" key="2">
    <source>
        <dbReference type="EMBL" id="OGY78588.1"/>
    </source>
</evidence>
<feature type="domain" description="Metallo-beta-lactamase" evidence="1">
    <location>
        <begin position="188"/>
        <end position="278"/>
    </location>
</feature>
<organism evidence="2 3">
    <name type="scientific">Candidatus Kerfeldbacteria bacterium RIFCSPHIGHO2_02_FULL_42_14</name>
    <dbReference type="NCBI Taxonomy" id="1798540"/>
    <lineage>
        <taxon>Bacteria</taxon>
        <taxon>Candidatus Kerfeldiibacteriota</taxon>
    </lineage>
</organism>
<accession>A0A1G2ANV1</accession>
<dbReference type="PANTHER" id="PTHR42663:SF4">
    <property type="entry name" value="SLL1036 PROTEIN"/>
    <property type="match status" value="1"/>
</dbReference>
<dbReference type="Gene3D" id="3.60.15.10">
    <property type="entry name" value="Ribonuclease Z/Hydroxyacylglutathione hydrolase-like"/>
    <property type="match status" value="1"/>
</dbReference>
<dbReference type="EMBL" id="MHKB01000013">
    <property type="protein sequence ID" value="OGY78588.1"/>
    <property type="molecule type" value="Genomic_DNA"/>
</dbReference>
<reference evidence="2 3" key="1">
    <citation type="journal article" date="2016" name="Nat. Commun.">
        <title>Thousands of microbial genomes shed light on interconnected biogeochemical processes in an aquifer system.</title>
        <authorList>
            <person name="Anantharaman K."/>
            <person name="Brown C.T."/>
            <person name="Hug L.A."/>
            <person name="Sharon I."/>
            <person name="Castelle C.J."/>
            <person name="Probst A.J."/>
            <person name="Thomas B.C."/>
            <person name="Singh A."/>
            <person name="Wilkins M.J."/>
            <person name="Karaoz U."/>
            <person name="Brodie E.L."/>
            <person name="Williams K.H."/>
            <person name="Hubbard S.S."/>
            <person name="Banfield J.F."/>
        </authorList>
    </citation>
    <scope>NUCLEOTIDE SEQUENCE [LARGE SCALE GENOMIC DNA]</scope>
</reference>
<dbReference type="Pfam" id="PF12706">
    <property type="entry name" value="Lactamase_B_2"/>
    <property type="match status" value="1"/>
</dbReference>
<name>A0A1G2ANV1_9BACT</name>
<dbReference type="InterPro" id="IPR036866">
    <property type="entry name" value="RibonucZ/Hydroxyglut_hydro"/>
</dbReference>
<gene>
    <name evidence="2" type="ORF">A3B74_04370</name>
</gene>
<dbReference type="AlphaFoldDB" id="A0A1G2ANV1"/>